<sequence>MATIINSVAFENFYNYYGSYDHNEYKFKLGVNIVNADNNMGKSKFYNGFMWLFRDQVYDSDIKAFTDANESLVRMASGKAKAEDNKFKVGFRVIFSNDNIVYTVEKYALFKHTDGELGHSESQLSIMETKNNADNPILDRSEQQDILNRVFIPLALRNYALLQGESMDRLVDLSQKKALSDTIDTLAGISVLKGICEASKKLAKRAEDLYQIKDSENSENDTAKQRDKDKRNRTQQLIENAETEIEAANDEISAAKIRKEQLEAYISNSSKRIEIRSQLDQNRISINNEKEKIRKIEQSITGMIFDEENPLLLMGLTDELDAFDERREKHIGELAQMNNDNTLVIMLPEGSPDTSSLERMLKNEVCEVCGQPAAMHSEAWNHIKMILDRPKKISTTRNDFGHFYGALQKTASSYSRNIPKIESKIESVKEQLDRAKDNLNELETRHDEILTQLNNAGGNADNSEFNDKAIISDYDTVNTTISTKEREISSKQSMIATWTDSLNAIMRKLASYKKNYAIQKYEDFAIMMKAIDDVIRQTKDDIFDRTIDSLAKEANEKYKALTKGNQVSGGQLRFVRDHDIVNVSIRDVQNGEITGLGTGFQRMKQLAIVMAIISSKIGDEKKFDYPFISDAPFSEFGPNFITNFFEVAPSVFSQSIILIKELYDPNAGDYLTSHGRKILQEMKNGDIPGTFYVNVIEEKADSTGLITSHKCYKY</sequence>
<evidence type="ECO:0000313" key="3">
    <source>
        <dbReference type="Proteomes" id="UP000029533"/>
    </source>
</evidence>
<organism evidence="2 3">
    <name type="scientific">Prevotella histicola JCM 15637 = DNF00424</name>
    <dbReference type="NCBI Taxonomy" id="1236504"/>
    <lineage>
        <taxon>Bacteria</taxon>
        <taxon>Pseudomonadati</taxon>
        <taxon>Bacteroidota</taxon>
        <taxon>Bacteroidia</taxon>
        <taxon>Bacteroidales</taxon>
        <taxon>Prevotellaceae</taxon>
        <taxon>Prevotella</taxon>
    </lineage>
</organism>
<feature type="coiled-coil region" evidence="1">
    <location>
        <begin position="224"/>
        <end position="340"/>
    </location>
</feature>
<dbReference type="InterPro" id="IPR027417">
    <property type="entry name" value="P-loop_NTPase"/>
</dbReference>
<name>A0AAW3FHN6_9BACT</name>
<comment type="caution">
    <text evidence="2">The sequence shown here is derived from an EMBL/GenBank/DDBJ whole genome shotgun (WGS) entry which is preliminary data.</text>
</comment>
<dbReference type="Gene3D" id="1.10.287.1490">
    <property type="match status" value="1"/>
</dbReference>
<evidence type="ECO:0008006" key="4">
    <source>
        <dbReference type="Google" id="ProtNLM"/>
    </source>
</evidence>
<reference evidence="2 3" key="1">
    <citation type="submission" date="2014-07" db="EMBL/GenBank/DDBJ databases">
        <authorList>
            <person name="McCorrison J."/>
            <person name="Sanka R."/>
            <person name="Torralba M."/>
            <person name="Gillis M."/>
            <person name="Haft D.H."/>
            <person name="Methe B."/>
            <person name="Sutton G."/>
            <person name="Nelson K.E."/>
        </authorList>
    </citation>
    <scope>NUCLEOTIDE SEQUENCE [LARGE SCALE GENOMIC DNA]</scope>
    <source>
        <strain evidence="2 3">DNF00424</strain>
    </source>
</reference>
<protein>
    <recommendedName>
        <fullName evidence="4">Rad50/SbcC-type AAA domain-containing protein</fullName>
    </recommendedName>
</protein>
<dbReference type="RefSeq" id="WP_036868683.1">
    <property type="nucleotide sequence ID" value="NZ_JRNJ01000025.1"/>
</dbReference>
<dbReference type="AlphaFoldDB" id="A0AAW3FHN6"/>
<dbReference type="Proteomes" id="UP000029533">
    <property type="component" value="Unassembled WGS sequence"/>
</dbReference>
<proteinExistence type="predicted"/>
<evidence type="ECO:0000313" key="2">
    <source>
        <dbReference type="EMBL" id="KGF29880.1"/>
    </source>
</evidence>
<feature type="coiled-coil region" evidence="1">
    <location>
        <begin position="418"/>
        <end position="459"/>
    </location>
</feature>
<gene>
    <name evidence="2" type="ORF">HMPREF2132_02180</name>
</gene>
<keyword evidence="1" id="KW-0175">Coiled coil</keyword>
<accession>A0AAW3FHN6</accession>
<dbReference type="Gene3D" id="3.40.50.300">
    <property type="entry name" value="P-loop containing nucleotide triphosphate hydrolases"/>
    <property type="match status" value="1"/>
</dbReference>
<dbReference type="SUPFAM" id="SSF57997">
    <property type="entry name" value="Tropomyosin"/>
    <property type="match status" value="1"/>
</dbReference>
<evidence type="ECO:0000256" key="1">
    <source>
        <dbReference type="SAM" id="Coils"/>
    </source>
</evidence>
<dbReference type="EMBL" id="JRNJ01000025">
    <property type="protein sequence ID" value="KGF29880.1"/>
    <property type="molecule type" value="Genomic_DNA"/>
</dbReference>